<dbReference type="Pfam" id="PF11107">
    <property type="entry name" value="FANCF"/>
    <property type="match status" value="1"/>
</dbReference>
<dbReference type="InterPro" id="IPR035428">
    <property type="entry name" value="FANCF"/>
</dbReference>
<accession>A0A480YU38</accession>
<dbReference type="EMBL" id="DQIR01268765">
    <property type="protein sequence ID" value="HDC24243.1"/>
    <property type="molecule type" value="Transcribed_RNA"/>
</dbReference>
<keyword evidence="3" id="KW-0234">DNA repair</keyword>
<dbReference type="GO" id="GO:0036297">
    <property type="term" value="P:interstrand cross-link repair"/>
    <property type="evidence" value="ECO:0007669"/>
    <property type="project" value="InterPro"/>
</dbReference>
<reference evidence="7" key="1">
    <citation type="journal article" date="2019" name="PeerJ">
        <title>Genes of the pig, Sus scrofa, reconstructed with EvidentialGene.</title>
        <authorList>
            <person name="Gilbert D.G."/>
        </authorList>
    </citation>
    <scope>NUCLEOTIDE SEQUENCE</scope>
</reference>
<sequence length="376" mass="42381">MQRVAVSRVQAEVMRVPMESLVEHLERFSEVLAVSRTSHVSSWDPATVRRALQWAHYLRHVYRRFGRHARIRSALEQRLQNQWKQEGDSGPAPAQGLVNFQALEHCDHLLSLRLLTNRALGDAAFQYLLQQLFPGPGVPDAEEETLQGSLALLARRRAAVHLLHFNAYRENPVLQEDSLMKTQAELLLERLQEVGEGEAQGPGRFLSSLWERVPQNNFLKVIAAALLLPPSSPWLQGEELEPGSPKTPREGGQELLHWLLGKSDVMTAFCRSLPAELLTSVAGRYPELSRVYLGLLIDWGRHLNYDLQKGIWFGTEPRDVPWEELFSRFQTLCQAPPPLKDEVLTALKSCKAQDGDFEVPGLSIWTDLLLALGSSA</sequence>
<evidence type="ECO:0000256" key="5">
    <source>
        <dbReference type="ARBA" id="ARBA00059878"/>
    </source>
</evidence>
<dbReference type="InterPro" id="IPR038505">
    <property type="entry name" value="FANCF_C_sf"/>
</dbReference>
<evidence type="ECO:0000256" key="3">
    <source>
        <dbReference type="ARBA" id="ARBA00023204"/>
    </source>
</evidence>
<comment type="subcellular location">
    <subcellularLocation>
        <location evidence="1">Nucleus</location>
    </subcellularLocation>
</comment>
<protein>
    <recommendedName>
        <fullName evidence="6">Fanconi anemia group F protein</fullName>
    </recommendedName>
</protein>
<proteinExistence type="predicted"/>
<dbReference type="AlphaFoldDB" id="A0A480YU38"/>
<organism evidence="7">
    <name type="scientific">Sus scrofa</name>
    <name type="common">Pig</name>
    <dbReference type="NCBI Taxonomy" id="9823"/>
    <lineage>
        <taxon>Eukaryota</taxon>
        <taxon>Metazoa</taxon>
        <taxon>Chordata</taxon>
        <taxon>Craniata</taxon>
        <taxon>Vertebrata</taxon>
        <taxon>Euteleostomi</taxon>
        <taxon>Mammalia</taxon>
        <taxon>Eutheria</taxon>
        <taxon>Laurasiatheria</taxon>
        <taxon>Artiodactyla</taxon>
        <taxon>Suina</taxon>
        <taxon>Suidae</taxon>
        <taxon>Sus</taxon>
    </lineage>
</organism>
<keyword evidence="2" id="KW-0227">DNA damage</keyword>
<name>A0A480YU38_PIG</name>
<evidence type="ECO:0000313" key="7">
    <source>
        <dbReference type="EMBL" id="HDC24244.1"/>
    </source>
</evidence>
<evidence type="ECO:0000256" key="6">
    <source>
        <dbReference type="ARBA" id="ARBA00070110"/>
    </source>
</evidence>
<dbReference type="PANTHER" id="PTHR14449">
    <property type="entry name" value="FANCONI ANEMIA GROUP F PROTEIN FANCF"/>
    <property type="match status" value="1"/>
</dbReference>
<evidence type="ECO:0000256" key="4">
    <source>
        <dbReference type="ARBA" id="ARBA00023242"/>
    </source>
</evidence>
<evidence type="ECO:0000256" key="1">
    <source>
        <dbReference type="ARBA" id="ARBA00004123"/>
    </source>
</evidence>
<dbReference type="PANTHER" id="PTHR14449:SF2">
    <property type="entry name" value="FANCONI ANEMIA GROUP F PROTEIN"/>
    <property type="match status" value="1"/>
</dbReference>
<dbReference type="FunFam" id="1.25.40.490:FF:000001">
    <property type="entry name" value="Fanconi anemia, complementation group F"/>
    <property type="match status" value="1"/>
</dbReference>
<evidence type="ECO:0000256" key="2">
    <source>
        <dbReference type="ARBA" id="ARBA00022763"/>
    </source>
</evidence>
<dbReference type="Gene3D" id="1.25.40.490">
    <property type="match status" value="1"/>
</dbReference>
<dbReference type="GO" id="GO:0043240">
    <property type="term" value="C:Fanconi anaemia nuclear complex"/>
    <property type="evidence" value="ECO:0007669"/>
    <property type="project" value="InterPro"/>
</dbReference>
<dbReference type="EMBL" id="DQIR01268766">
    <property type="protein sequence ID" value="HDC24244.1"/>
    <property type="molecule type" value="Transcribed_RNA"/>
</dbReference>
<keyword evidence="4" id="KW-0539">Nucleus</keyword>
<comment type="function">
    <text evidence="5">DNA repair protein that may operate in a postreplication repair or a cell cycle checkpoint function. May be implicated in interstrand DNA cross-link repair and in the maintenance of normal chromosome stability.</text>
</comment>